<evidence type="ECO:0000256" key="5">
    <source>
        <dbReference type="ARBA" id="ARBA00022692"/>
    </source>
</evidence>
<comment type="subcellular location">
    <subcellularLocation>
        <location evidence="1">Cell membrane</location>
        <topology evidence="1">Multi-pass membrane protein</topology>
    </subcellularLocation>
</comment>
<dbReference type="AlphaFoldDB" id="A0A0P7BYR7"/>
<evidence type="ECO:0000313" key="9">
    <source>
        <dbReference type="EMBL" id="KPM50056.1"/>
    </source>
</evidence>
<dbReference type="PANTHER" id="PTHR21716:SF53">
    <property type="entry name" value="PERMEASE PERM-RELATED"/>
    <property type="match status" value="1"/>
</dbReference>
<evidence type="ECO:0000313" key="10">
    <source>
        <dbReference type="Proteomes" id="UP000050454"/>
    </source>
</evidence>
<evidence type="ECO:0000256" key="1">
    <source>
        <dbReference type="ARBA" id="ARBA00004651"/>
    </source>
</evidence>
<keyword evidence="10" id="KW-1185">Reference proteome</keyword>
<keyword evidence="3" id="KW-0813">Transport</keyword>
<comment type="similarity">
    <text evidence="2">Belongs to the autoinducer-2 exporter (AI-2E) (TC 2.A.86) family.</text>
</comment>
<accession>A0A0P7BYR7</accession>
<feature type="transmembrane region" description="Helical" evidence="8">
    <location>
        <begin position="9"/>
        <end position="26"/>
    </location>
</feature>
<keyword evidence="4" id="KW-1003">Cell membrane</keyword>
<feature type="transmembrane region" description="Helical" evidence="8">
    <location>
        <begin position="266"/>
        <end position="282"/>
    </location>
</feature>
<evidence type="ECO:0000256" key="3">
    <source>
        <dbReference type="ARBA" id="ARBA00022448"/>
    </source>
</evidence>
<feature type="transmembrane region" description="Helical" evidence="8">
    <location>
        <begin position="302"/>
        <end position="333"/>
    </location>
</feature>
<dbReference type="GO" id="GO:0055085">
    <property type="term" value="P:transmembrane transport"/>
    <property type="evidence" value="ECO:0007669"/>
    <property type="project" value="TreeGrafter"/>
</dbReference>
<gene>
    <name evidence="9" type="ORF">AFM12_05800</name>
</gene>
<feature type="transmembrane region" description="Helical" evidence="8">
    <location>
        <begin position="62"/>
        <end position="84"/>
    </location>
</feature>
<dbReference type="InterPro" id="IPR002549">
    <property type="entry name" value="AI-2E-like"/>
</dbReference>
<dbReference type="RefSeq" id="WP_055144923.1">
    <property type="nucleotide sequence ID" value="NZ_JXSZ01000005.1"/>
</dbReference>
<feature type="transmembrane region" description="Helical" evidence="8">
    <location>
        <begin position="32"/>
        <end position="50"/>
    </location>
</feature>
<comment type="caution">
    <text evidence="9">The sequence shown here is derived from an EMBL/GenBank/DDBJ whole genome shotgun (WGS) entry which is preliminary data.</text>
</comment>
<proteinExistence type="inferred from homology"/>
<evidence type="ECO:0000256" key="2">
    <source>
        <dbReference type="ARBA" id="ARBA00009773"/>
    </source>
</evidence>
<sequence>MIKPQSSQSVWVAATLLSVVILVFSLSQLQDILVPIIFAGILSFLLLPVNNFFETRLKFPRVLGIIVTILLAGALIVAVIWLMVGQIKTFDQIWPQMIKKGEEWLEMGQSFIAERFSVTEGTQLTEARKYLTDLLKNSGSFISGTLSNTTGFLANLSLIPLYIFLMLLYRDFFQEFLYKAFKSVSNHRIDVVLGKIKSVVQSYMSGLLLVILIVGTLNTTALLLLGIPNAVFFGFFAAVLVLVPYIGVAIGSLLPIMMALITKDSAWYAVGVAASFGFIQFLEGNFITPFIVGSKVSINSLVAIISLLLFGSLWGISGLVLALPLTAIIKVLFDNIEKFRPIGFLLGDADHSDVGKKRKRVKN</sequence>
<dbReference type="Proteomes" id="UP000050454">
    <property type="component" value="Unassembled WGS sequence"/>
</dbReference>
<evidence type="ECO:0000256" key="7">
    <source>
        <dbReference type="ARBA" id="ARBA00023136"/>
    </source>
</evidence>
<dbReference type="GO" id="GO:0005886">
    <property type="term" value="C:plasma membrane"/>
    <property type="evidence" value="ECO:0007669"/>
    <property type="project" value="UniProtKB-SubCell"/>
</dbReference>
<organism evidence="9 10">
    <name type="scientific">Jiulongibacter sediminis</name>
    <dbReference type="NCBI Taxonomy" id="1605367"/>
    <lineage>
        <taxon>Bacteria</taxon>
        <taxon>Pseudomonadati</taxon>
        <taxon>Bacteroidota</taxon>
        <taxon>Cytophagia</taxon>
        <taxon>Cytophagales</taxon>
        <taxon>Leadbetterellaceae</taxon>
        <taxon>Jiulongibacter</taxon>
    </lineage>
</organism>
<evidence type="ECO:0008006" key="11">
    <source>
        <dbReference type="Google" id="ProtNLM"/>
    </source>
</evidence>
<keyword evidence="7 8" id="KW-0472">Membrane</keyword>
<feature type="transmembrane region" description="Helical" evidence="8">
    <location>
        <begin position="203"/>
        <end position="225"/>
    </location>
</feature>
<keyword evidence="5 8" id="KW-0812">Transmembrane</keyword>
<feature type="transmembrane region" description="Helical" evidence="8">
    <location>
        <begin position="152"/>
        <end position="169"/>
    </location>
</feature>
<dbReference type="EMBL" id="LGTQ01000005">
    <property type="protein sequence ID" value="KPM50056.1"/>
    <property type="molecule type" value="Genomic_DNA"/>
</dbReference>
<dbReference type="PANTHER" id="PTHR21716">
    <property type="entry name" value="TRANSMEMBRANE PROTEIN"/>
    <property type="match status" value="1"/>
</dbReference>
<dbReference type="Pfam" id="PF01594">
    <property type="entry name" value="AI-2E_transport"/>
    <property type="match status" value="1"/>
</dbReference>
<dbReference type="STRING" id="1605367.AFM12_05800"/>
<name>A0A0P7BYR7_9BACT</name>
<protein>
    <recommendedName>
        <fullName evidence="11">Permease</fullName>
    </recommendedName>
</protein>
<reference evidence="9 10" key="1">
    <citation type="submission" date="2015-07" db="EMBL/GenBank/DDBJ databases">
        <title>The draft genome sequence of Leadbetterella sp. JN14-9.</title>
        <authorList>
            <person name="Liu Y."/>
            <person name="Du J."/>
            <person name="Shao Z."/>
        </authorList>
    </citation>
    <scope>NUCLEOTIDE SEQUENCE [LARGE SCALE GENOMIC DNA]</scope>
    <source>
        <strain evidence="9 10">JN14-9</strain>
    </source>
</reference>
<evidence type="ECO:0000256" key="8">
    <source>
        <dbReference type="SAM" id="Phobius"/>
    </source>
</evidence>
<feature type="transmembrane region" description="Helical" evidence="8">
    <location>
        <begin position="231"/>
        <end position="254"/>
    </location>
</feature>
<evidence type="ECO:0000256" key="6">
    <source>
        <dbReference type="ARBA" id="ARBA00022989"/>
    </source>
</evidence>
<evidence type="ECO:0000256" key="4">
    <source>
        <dbReference type="ARBA" id="ARBA00022475"/>
    </source>
</evidence>
<keyword evidence="6 8" id="KW-1133">Transmembrane helix</keyword>
<dbReference type="OrthoDB" id="9793390at2"/>